<evidence type="ECO:0000256" key="2">
    <source>
        <dbReference type="PROSITE-ProRule" id="PRU00339"/>
    </source>
</evidence>
<reference evidence="3 4" key="1">
    <citation type="submission" date="2024-02" db="EMBL/GenBank/DDBJ databases">
        <title>A novel Wenzhouxiangellaceae bacterium, isolated from coastal sediments.</title>
        <authorList>
            <person name="Du Z.-J."/>
            <person name="Ye Y.-Q."/>
            <person name="Zhang X.-Y."/>
        </authorList>
    </citation>
    <scope>NUCLEOTIDE SEQUENCE [LARGE SCALE GENOMIC DNA]</scope>
    <source>
        <strain evidence="3 4">CH-27</strain>
    </source>
</reference>
<dbReference type="Pfam" id="PF13432">
    <property type="entry name" value="TPR_16"/>
    <property type="match status" value="2"/>
</dbReference>
<dbReference type="AlphaFoldDB" id="A0AAW9R9H0"/>
<dbReference type="GO" id="GO:0008476">
    <property type="term" value="F:protein-tyrosine sulfotransferase activity"/>
    <property type="evidence" value="ECO:0007669"/>
    <property type="project" value="InterPro"/>
</dbReference>
<accession>A0AAW9R9H0</accession>
<dbReference type="InterPro" id="IPR019734">
    <property type="entry name" value="TPR_rpt"/>
</dbReference>
<dbReference type="Pfam" id="PF13469">
    <property type="entry name" value="Sulfotransfer_3"/>
    <property type="match status" value="1"/>
</dbReference>
<keyword evidence="2" id="KW-0802">TPR repeat</keyword>
<comment type="caution">
    <text evidence="3">The sequence shown here is derived from an EMBL/GenBank/DDBJ whole genome shotgun (WGS) entry which is preliminary data.</text>
</comment>
<dbReference type="PANTHER" id="PTHR12788">
    <property type="entry name" value="PROTEIN-TYROSINE SULFOTRANSFERASE 2"/>
    <property type="match status" value="1"/>
</dbReference>
<sequence>MSATDIQAQLQRASACLQAADGEGCRAICDHLLTSRPDLIPARHLRGLAAIRTGDPQRAVEDLSVVFRAQPGNGHAAFWLGRLLRQADRLDEAVAPLEQAARHPEFEVDARYELARVLSRSRRGQEAESQYRRVLERRPDHADAAANLAFLLERRNRLEESADWADRALGLDSGNFMANLTRAVLDRRAGNHGQARDRLESLAESCADPMNRSVVLNQLGQCLDGMEAWNEAFGCFEQANRLLRETHPLGQPVDHGSYGLGRLRELHEWLTTERVDHWSPNPHARASDPVFLVGFPRSGTTLLDQILSAHPDIEVSEENELFDTVRARWVENGPLTRIGTMNPDQLDSARRLYLEALRERRRHPERAVIVDKLPLNLAYLFLIHRLFPDSPVLFAVRDPRDACLSCFFQSFDLQGAMPYFLDLRDTATYYDTVMRLAWLSRERISNPVHEIRYETVVRDLEGSAREMLSFLGLEFSSEVLAYRRQARDRTIDTPSYQQVVQPLYTRSIGRWRHYRQHLTPVLPSLTPWAERLTYPCD</sequence>
<feature type="repeat" description="TPR" evidence="2">
    <location>
        <begin position="108"/>
        <end position="141"/>
    </location>
</feature>
<protein>
    <submittedName>
        <fullName evidence="3">Sulfotransferase</fullName>
    </submittedName>
</protein>
<dbReference type="SUPFAM" id="SSF48452">
    <property type="entry name" value="TPR-like"/>
    <property type="match status" value="1"/>
</dbReference>
<dbReference type="PROSITE" id="PS50005">
    <property type="entry name" value="TPR"/>
    <property type="match status" value="1"/>
</dbReference>
<organism evidence="3 4">
    <name type="scientific">Elongatibacter sediminis</name>
    <dbReference type="NCBI Taxonomy" id="3119006"/>
    <lineage>
        <taxon>Bacteria</taxon>
        <taxon>Pseudomonadati</taxon>
        <taxon>Pseudomonadota</taxon>
        <taxon>Gammaproteobacteria</taxon>
        <taxon>Chromatiales</taxon>
        <taxon>Wenzhouxiangellaceae</taxon>
        <taxon>Elongatibacter</taxon>
    </lineage>
</organism>
<evidence type="ECO:0000313" key="3">
    <source>
        <dbReference type="EMBL" id="MEJ8569729.1"/>
    </source>
</evidence>
<evidence type="ECO:0000313" key="4">
    <source>
        <dbReference type="Proteomes" id="UP001359886"/>
    </source>
</evidence>
<dbReference type="PANTHER" id="PTHR12788:SF10">
    <property type="entry name" value="PROTEIN-TYROSINE SULFOTRANSFERASE"/>
    <property type="match status" value="1"/>
</dbReference>
<dbReference type="InterPro" id="IPR027417">
    <property type="entry name" value="P-loop_NTPase"/>
</dbReference>
<keyword evidence="1" id="KW-0808">Transferase</keyword>
<dbReference type="EMBL" id="JAZHOG010000018">
    <property type="protein sequence ID" value="MEJ8569729.1"/>
    <property type="molecule type" value="Genomic_DNA"/>
</dbReference>
<dbReference type="SUPFAM" id="SSF52540">
    <property type="entry name" value="P-loop containing nucleoside triphosphate hydrolases"/>
    <property type="match status" value="1"/>
</dbReference>
<keyword evidence="4" id="KW-1185">Reference proteome</keyword>
<dbReference type="Gene3D" id="3.40.50.300">
    <property type="entry name" value="P-loop containing nucleotide triphosphate hydrolases"/>
    <property type="match status" value="1"/>
</dbReference>
<dbReference type="InterPro" id="IPR011990">
    <property type="entry name" value="TPR-like_helical_dom_sf"/>
</dbReference>
<gene>
    <name evidence="3" type="ORF">V3330_19025</name>
</gene>
<name>A0AAW9R9H0_9GAMM</name>
<dbReference type="Gene3D" id="1.25.40.10">
    <property type="entry name" value="Tetratricopeptide repeat domain"/>
    <property type="match status" value="1"/>
</dbReference>
<evidence type="ECO:0000256" key="1">
    <source>
        <dbReference type="ARBA" id="ARBA00022679"/>
    </source>
</evidence>
<dbReference type="RefSeq" id="WP_354697056.1">
    <property type="nucleotide sequence ID" value="NZ_JAZHOG010000018.1"/>
</dbReference>
<dbReference type="InterPro" id="IPR026634">
    <property type="entry name" value="TPST-like"/>
</dbReference>
<dbReference type="SMART" id="SM00028">
    <property type="entry name" value="TPR"/>
    <property type="match status" value="4"/>
</dbReference>
<proteinExistence type="predicted"/>
<dbReference type="Proteomes" id="UP001359886">
    <property type="component" value="Unassembled WGS sequence"/>
</dbReference>